<dbReference type="EMBL" id="UOEZ01000033">
    <property type="protein sequence ID" value="VAW35742.1"/>
    <property type="molecule type" value="Genomic_DNA"/>
</dbReference>
<dbReference type="Pfam" id="PF01336">
    <property type="entry name" value="tRNA_anti-codon"/>
    <property type="match status" value="1"/>
</dbReference>
<organism evidence="4">
    <name type="scientific">hydrothermal vent metagenome</name>
    <dbReference type="NCBI Taxonomy" id="652676"/>
    <lineage>
        <taxon>unclassified sequences</taxon>
        <taxon>metagenomes</taxon>
        <taxon>ecological metagenomes</taxon>
    </lineage>
</organism>
<evidence type="ECO:0000256" key="2">
    <source>
        <dbReference type="SAM" id="MobiDB-lite"/>
    </source>
</evidence>
<keyword evidence="1" id="KW-0378">Hydrolase</keyword>
<protein>
    <submittedName>
        <fullName evidence="4">3'-&gt;5' exoribonuclease Bsu YhaM</fullName>
    </submittedName>
</protein>
<dbReference type="CDD" id="cd04492">
    <property type="entry name" value="YhaM_OBF_like"/>
    <property type="match status" value="1"/>
</dbReference>
<evidence type="ECO:0000259" key="3">
    <source>
        <dbReference type="PROSITE" id="PS51831"/>
    </source>
</evidence>
<dbReference type="CDD" id="cd00077">
    <property type="entry name" value="HDc"/>
    <property type="match status" value="1"/>
</dbReference>
<sequence>MKKLFIKDLKEKQRVDTSLLVTRKTLGVSKAGKPYLALKLMDSTGELDARVWDNAESIAEGFSVDDVARVKGSALAYQGKMQLNLSSIKALGDGEYTLRDYLPASGRDPGEMMAELDAVIAAVKDPFIKGLLTSMLGDGPGGGSGLRAKFMQAPAAKMMHHPYLGGLLEHVLSLCGLGVAVSGHYKNLNKDLLLAGLILHDIGKVFELSYERSFGYTDEGRLIGHITIGTELVDSYMEKIDGFPEELRMQLKHLLLSHHGTLEYGSPKRPKTMEAIVLSYLDDLDAKVNAVETLMAEPSGEERWSPYQRIFERYIYKERYRYEEGGQEASEPLLSEPQLDAPAELEPSQASRAGSSRGEPEKDKEGSPLKQASEFDLFK</sequence>
<dbReference type="InterPro" id="IPR006674">
    <property type="entry name" value="HD_domain"/>
</dbReference>
<dbReference type="PANTHER" id="PTHR37294:SF1">
    <property type="entry name" value="3'-5' EXORIBONUCLEASE YHAM"/>
    <property type="match status" value="1"/>
</dbReference>
<dbReference type="SUPFAM" id="SSF109604">
    <property type="entry name" value="HD-domain/PDEase-like"/>
    <property type="match status" value="1"/>
</dbReference>
<dbReference type="GO" id="GO:0031125">
    <property type="term" value="P:rRNA 3'-end processing"/>
    <property type="evidence" value="ECO:0007669"/>
    <property type="project" value="TreeGrafter"/>
</dbReference>
<dbReference type="PROSITE" id="PS51831">
    <property type="entry name" value="HD"/>
    <property type="match status" value="1"/>
</dbReference>
<dbReference type="PANTHER" id="PTHR37294">
    <property type="entry name" value="3'-5' EXORIBONUCLEASE YHAM"/>
    <property type="match status" value="1"/>
</dbReference>
<feature type="domain" description="HD" evidence="3">
    <location>
        <begin position="167"/>
        <end position="287"/>
    </location>
</feature>
<dbReference type="Gene3D" id="1.10.3210.10">
    <property type="entry name" value="Hypothetical protein af1432"/>
    <property type="match status" value="1"/>
</dbReference>
<dbReference type="SUPFAM" id="SSF50249">
    <property type="entry name" value="Nucleic acid-binding proteins"/>
    <property type="match status" value="1"/>
</dbReference>
<dbReference type="GO" id="GO:0016787">
    <property type="term" value="F:hydrolase activity"/>
    <property type="evidence" value="ECO:0007669"/>
    <property type="project" value="UniProtKB-KW"/>
</dbReference>
<dbReference type="GO" id="GO:0003676">
    <property type="term" value="F:nucleic acid binding"/>
    <property type="evidence" value="ECO:0007669"/>
    <property type="project" value="InterPro"/>
</dbReference>
<dbReference type="InterPro" id="IPR050798">
    <property type="entry name" value="YhaM_exoribonuc/phosphodiest"/>
</dbReference>
<dbReference type="InterPro" id="IPR012340">
    <property type="entry name" value="NA-bd_OB-fold"/>
</dbReference>
<feature type="compositionally biased region" description="Basic and acidic residues" evidence="2">
    <location>
        <begin position="358"/>
        <end position="367"/>
    </location>
</feature>
<evidence type="ECO:0000313" key="4">
    <source>
        <dbReference type="EMBL" id="VAW35742.1"/>
    </source>
</evidence>
<feature type="region of interest" description="Disordered" evidence="2">
    <location>
        <begin position="326"/>
        <end position="379"/>
    </location>
</feature>
<evidence type="ECO:0000256" key="1">
    <source>
        <dbReference type="ARBA" id="ARBA00022801"/>
    </source>
</evidence>
<dbReference type="InterPro" id="IPR003607">
    <property type="entry name" value="HD/PDEase_dom"/>
</dbReference>
<dbReference type="Gene3D" id="2.40.50.140">
    <property type="entry name" value="Nucleic acid-binding proteins"/>
    <property type="match status" value="1"/>
</dbReference>
<reference evidence="4" key="1">
    <citation type="submission" date="2018-06" db="EMBL/GenBank/DDBJ databases">
        <authorList>
            <person name="Zhirakovskaya E."/>
        </authorList>
    </citation>
    <scope>NUCLEOTIDE SEQUENCE</scope>
</reference>
<dbReference type="Pfam" id="PF01966">
    <property type="entry name" value="HD"/>
    <property type="match status" value="1"/>
</dbReference>
<dbReference type="AlphaFoldDB" id="A0A3B0VA97"/>
<dbReference type="InterPro" id="IPR004365">
    <property type="entry name" value="NA-bd_OB_tRNA"/>
</dbReference>
<accession>A0A3B0VA97</accession>
<name>A0A3B0VA97_9ZZZZ</name>
<proteinExistence type="predicted"/>
<gene>
    <name evidence="4" type="ORF">MNBD_DELTA02-1177</name>
</gene>